<dbReference type="PANTHER" id="PTHR43798:SF33">
    <property type="entry name" value="HYDROLASE, PUTATIVE (AFU_ORTHOLOGUE AFUA_2G14860)-RELATED"/>
    <property type="match status" value="1"/>
</dbReference>
<gene>
    <name evidence="2" type="ORF">SAMN05216276_100191</name>
</gene>
<sequence length="298" mass="32641">MSISATNPLSPGTHVIDVDGITQRYHVHGTGPVCLAHSGGPGVSWEYLRMPAVEQHLTMVYVEPIGTGESGRLETHPNGYTRDRYAQVLDRLIDHLALPKVYLLGHSHGGFVTQHYALRHADRLAGVILYDSAPLTGAEHFAEAMRNLEDFTRRNAGNPELQEVLDAFQSIPAISNDEEFTVAVRGLLPAYFADYWGRVEEFAPMRASVGGSHISGLDENLAPDLIDDRELLGSLTIPALVIVGRYDVICGVRWSRELNKLIPGSELLILENSGHFGHIEEPENFARAIAGFATSMPA</sequence>
<dbReference type="PANTHER" id="PTHR43798">
    <property type="entry name" value="MONOACYLGLYCEROL LIPASE"/>
    <property type="match status" value="1"/>
</dbReference>
<reference evidence="2 3" key="1">
    <citation type="submission" date="2017-06" db="EMBL/GenBank/DDBJ databases">
        <authorList>
            <person name="Kim H.J."/>
            <person name="Triplett B.A."/>
        </authorList>
    </citation>
    <scope>NUCLEOTIDE SEQUENCE [LARGE SCALE GENOMIC DNA]</scope>
    <source>
        <strain evidence="2 3">CGMCC 4.2132</strain>
    </source>
</reference>
<dbReference type="OrthoDB" id="9804723at2"/>
<dbReference type="EMBL" id="FZOD01000001">
    <property type="protein sequence ID" value="SNR89918.1"/>
    <property type="molecule type" value="Genomic_DNA"/>
</dbReference>
<protein>
    <submittedName>
        <fullName evidence="2">Pimeloyl-ACP methyl ester carboxylesterase</fullName>
    </submittedName>
</protein>
<dbReference type="RefSeq" id="WP_089205112.1">
    <property type="nucleotide sequence ID" value="NZ_FZOD01000001.1"/>
</dbReference>
<accession>A0A239A491</accession>
<dbReference type="InterPro" id="IPR050266">
    <property type="entry name" value="AB_hydrolase_sf"/>
</dbReference>
<evidence type="ECO:0000259" key="1">
    <source>
        <dbReference type="Pfam" id="PF00561"/>
    </source>
</evidence>
<dbReference type="InterPro" id="IPR029058">
    <property type="entry name" value="AB_hydrolase_fold"/>
</dbReference>
<dbReference type="Proteomes" id="UP000198282">
    <property type="component" value="Unassembled WGS sequence"/>
</dbReference>
<dbReference type="GO" id="GO:0003824">
    <property type="term" value="F:catalytic activity"/>
    <property type="evidence" value="ECO:0007669"/>
    <property type="project" value="InterPro"/>
</dbReference>
<evidence type="ECO:0000313" key="2">
    <source>
        <dbReference type="EMBL" id="SNR89918.1"/>
    </source>
</evidence>
<dbReference type="InterPro" id="IPR000073">
    <property type="entry name" value="AB_hydrolase_1"/>
</dbReference>
<dbReference type="AlphaFoldDB" id="A0A239A491"/>
<keyword evidence="3" id="KW-1185">Reference proteome</keyword>
<evidence type="ECO:0000313" key="3">
    <source>
        <dbReference type="Proteomes" id="UP000198282"/>
    </source>
</evidence>
<dbReference type="GO" id="GO:0016020">
    <property type="term" value="C:membrane"/>
    <property type="evidence" value="ECO:0007669"/>
    <property type="project" value="TreeGrafter"/>
</dbReference>
<dbReference type="InterPro" id="IPR000639">
    <property type="entry name" value="Epox_hydrolase-like"/>
</dbReference>
<dbReference type="Pfam" id="PF00561">
    <property type="entry name" value="Abhydrolase_1"/>
    <property type="match status" value="1"/>
</dbReference>
<dbReference type="PRINTS" id="PR00412">
    <property type="entry name" value="EPOXHYDRLASE"/>
</dbReference>
<proteinExistence type="predicted"/>
<dbReference type="SUPFAM" id="SSF53474">
    <property type="entry name" value="alpha/beta-Hydrolases"/>
    <property type="match status" value="1"/>
</dbReference>
<name>A0A239A491_9ACTN</name>
<feature type="domain" description="AB hydrolase-1" evidence="1">
    <location>
        <begin position="37"/>
        <end position="282"/>
    </location>
</feature>
<organism evidence="2 3">
    <name type="scientific">Streptosporangium subroseum</name>
    <dbReference type="NCBI Taxonomy" id="106412"/>
    <lineage>
        <taxon>Bacteria</taxon>
        <taxon>Bacillati</taxon>
        <taxon>Actinomycetota</taxon>
        <taxon>Actinomycetes</taxon>
        <taxon>Streptosporangiales</taxon>
        <taxon>Streptosporangiaceae</taxon>
        <taxon>Streptosporangium</taxon>
    </lineage>
</organism>
<dbReference type="Gene3D" id="3.40.50.1820">
    <property type="entry name" value="alpha/beta hydrolase"/>
    <property type="match status" value="1"/>
</dbReference>